<gene>
    <name evidence="1" type="ORF">MIMGU_mgv1a017381mg</name>
</gene>
<proteinExistence type="predicted"/>
<evidence type="ECO:0000313" key="1">
    <source>
        <dbReference type="EMBL" id="EYU26344.1"/>
    </source>
</evidence>
<dbReference type="Proteomes" id="UP000030748">
    <property type="component" value="Unassembled WGS sequence"/>
</dbReference>
<keyword evidence="2" id="KW-1185">Reference proteome</keyword>
<organism evidence="1 2">
    <name type="scientific">Erythranthe guttata</name>
    <name type="common">Yellow monkey flower</name>
    <name type="synonym">Mimulus guttatus</name>
    <dbReference type="NCBI Taxonomy" id="4155"/>
    <lineage>
        <taxon>Eukaryota</taxon>
        <taxon>Viridiplantae</taxon>
        <taxon>Streptophyta</taxon>
        <taxon>Embryophyta</taxon>
        <taxon>Tracheophyta</taxon>
        <taxon>Spermatophyta</taxon>
        <taxon>Magnoliopsida</taxon>
        <taxon>eudicotyledons</taxon>
        <taxon>Gunneridae</taxon>
        <taxon>Pentapetalae</taxon>
        <taxon>asterids</taxon>
        <taxon>lamiids</taxon>
        <taxon>Lamiales</taxon>
        <taxon>Phrymaceae</taxon>
        <taxon>Erythranthe</taxon>
    </lineage>
</organism>
<name>A0A022QFH3_ERYGU</name>
<dbReference type="AlphaFoldDB" id="A0A022QFH3"/>
<dbReference type="EMBL" id="KI631699">
    <property type="protein sequence ID" value="EYU26344.1"/>
    <property type="molecule type" value="Genomic_DNA"/>
</dbReference>
<reference evidence="1 2" key="1">
    <citation type="journal article" date="2013" name="Proc. Natl. Acad. Sci. U.S.A.">
        <title>Fine-scale variation in meiotic recombination in Mimulus inferred from population shotgun sequencing.</title>
        <authorList>
            <person name="Hellsten U."/>
            <person name="Wright K.M."/>
            <person name="Jenkins J."/>
            <person name="Shu S."/>
            <person name="Yuan Y."/>
            <person name="Wessler S.R."/>
            <person name="Schmutz J."/>
            <person name="Willis J.H."/>
            <person name="Rokhsar D.S."/>
        </authorList>
    </citation>
    <scope>NUCLEOTIDE SEQUENCE [LARGE SCALE GENOMIC DNA]</scope>
    <source>
        <strain evidence="2">cv. DUN x IM62</strain>
    </source>
</reference>
<sequence length="78" mass="9107">MAHLPCKQRISFSNSLQMKSGGSPHRRLWWRGYLYHCRFSRLSIDAAAYRLSYFPANETLLSNSNHHVNPLLSPKPYM</sequence>
<accession>A0A022QFH3</accession>
<protein>
    <submittedName>
        <fullName evidence="1">Uncharacterized protein</fullName>
    </submittedName>
</protein>
<evidence type="ECO:0000313" key="2">
    <source>
        <dbReference type="Proteomes" id="UP000030748"/>
    </source>
</evidence>